<dbReference type="SUPFAM" id="SSF89392">
    <property type="entry name" value="Prokaryotic lipoproteins and lipoprotein localization factors"/>
    <property type="match status" value="1"/>
</dbReference>
<evidence type="ECO:0000256" key="6">
    <source>
        <dbReference type="ARBA" id="ARBA00022729"/>
    </source>
</evidence>
<evidence type="ECO:0000256" key="1">
    <source>
        <dbReference type="ARBA" id="ARBA00004459"/>
    </source>
</evidence>
<comment type="similarity">
    <text evidence="2">Belongs to the LolB family.</text>
</comment>
<reference evidence="13 14" key="1">
    <citation type="submission" date="2019-03" db="EMBL/GenBank/DDBJ databases">
        <title>Freshwater and sediment microbial communities from various areas in North America, analyzing microbe dynamics in response to fracking.</title>
        <authorList>
            <person name="Lamendella R."/>
        </authorList>
    </citation>
    <scope>NUCLEOTIDE SEQUENCE [LARGE SCALE GENOMIC DNA]</scope>
    <source>
        <strain evidence="13 14">18_TX</strain>
    </source>
</reference>
<dbReference type="EMBL" id="SNXI01000004">
    <property type="protein sequence ID" value="TDP39051.1"/>
    <property type="molecule type" value="Genomic_DNA"/>
</dbReference>
<proteinExistence type="inferred from homology"/>
<dbReference type="Pfam" id="PF03550">
    <property type="entry name" value="LolB"/>
    <property type="match status" value="1"/>
</dbReference>
<dbReference type="Gene3D" id="2.50.20.10">
    <property type="entry name" value="Lipoprotein localisation LolA/LolB/LppX"/>
    <property type="match status" value="1"/>
</dbReference>
<evidence type="ECO:0000313" key="13">
    <source>
        <dbReference type="EMBL" id="TDP39051.1"/>
    </source>
</evidence>
<protein>
    <recommendedName>
        <fullName evidence="4">Outer-membrane lipoprotein LolB</fullName>
    </recommendedName>
</protein>
<evidence type="ECO:0000256" key="12">
    <source>
        <dbReference type="ARBA" id="ARBA00023288"/>
    </source>
</evidence>
<evidence type="ECO:0000256" key="7">
    <source>
        <dbReference type="ARBA" id="ARBA00022927"/>
    </source>
</evidence>
<comment type="caution">
    <text evidence="13">The sequence shown here is derived from an EMBL/GenBank/DDBJ whole genome shotgun (WGS) entry which is preliminary data.</text>
</comment>
<keyword evidence="8" id="KW-0472">Membrane</keyword>
<comment type="subunit">
    <text evidence="3">Monomer.</text>
</comment>
<evidence type="ECO:0000256" key="4">
    <source>
        <dbReference type="ARBA" id="ARBA00016202"/>
    </source>
</evidence>
<keyword evidence="5" id="KW-0813">Transport</keyword>
<keyword evidence="9" id="KW-0564">Palmitate</keyword>
<keyword evidence="12 13" id="KW-0449">Lipoprotein</keyword>
<evidence type="ECO:0000256" key="3">
    <source>
        <dbReference type="ARBA" id="ARBA00011245"/>
    </source>
</evidence>
<dbReference type="CDD" id="cd16326">
    <property type="entry name" value="LolB"/>
    <property type="match status" value="1"/>
</dbReference>
<dbReference type="NCBIfam" id="TIGR00548">
    <property type="entry name" value="lolB"/>
    <property type="match status" value="1"/>
</dbReference>
<dbReference type="Proteomes" id="UP000295531">
    <property type="component" value="Unassembled WGS sequence"/>
</dbReference>
<evidence type="ECO:0000256" key="11">
    <source>
        <dbReference type="ARBA" id="ARBA00023237"/>
    </source>
</evidence>
<evidence type="ECO:0000256" key="10">
    <source>
        <dbReference type="ARBA" id="ARBA00023186"/>
    </source>
</evidence>
<keyword evidence="10" id="KW-0143">Chaperone</keyword>
<evidence type="ECO:0000256" key="2">
    <source>
        <dbReference type="ARBA" id="ARBA00009696"/>
    </source>
</evidence>
<evidence type="ECO:0000256" key="9">
    <source>
        <dbReference type="ARBA" id="ARBA00023139"/>
    </source>
</evidence>
<organism evidence="13 14">
    <name type="scientific">Idiomarina aquatica</name>
    <dbReference type="NCBI Taxonomy" id="1327752"/>
    <lineage>
        <taxon>Bacteria</taxon>
        <taxon>Pseudomonadati</taxon>
        <taxon>Pseudomonadota</taxon>
        <taxon>Gammaproteobacteria</taxon>
        <taxon>Alteromonadales</taxon>
        <taxon>Idiomarinaceae</taxon>
        <taxon>Idiomarina</taxon>
    </lineage>
</organism>
<dbReference type="RefSeq" id="WP_133539154.1">
    <property type="nucleotide sequence ID" value="NZ_SNXI01000004.1"/>
</dbReference>
<name>A0A4R6PLI8_9GAMM</name>
<keyword evidence="7" id="KW-0653">Protein transport</keyword>
<keyword evidence="11" id="KW-0998">Cell outer membrane</keyword>
<evidence type="ECO:0000256" key="8">
    <source>
        <dbReference type="ARBA" id="ARBA00023136"/>
    </source>
</evidence>
<dbReference type="InterPro" id="IPR029046">
    <property type="entry name" value="LolA/LolB/LppX"/>
</dbReference>
<gene>
    <name evidence="13" type="ORF">DEU29_104163</name>
</gene>
<dbReference type="GO" id="GO:0009279">
    <property type="term" value="C:cell outer membrane"/>
    <property type="evidence" value="ECO:0007669"/>
    <property type="project" value="UniProtKB-SubCell"/>
</dbReference>
<keyword evidence="6" id="KW-0732">Signal</keyword>
<comment type="subcellular location">
    <subcellularLocation>
        <location evidence="1">Cell outer membrane</location>
        <topology evidence="1">Lipid-anchor</topology>
    </subcellularLocation>
</comment>
<dbReference type="AlphaFoldDB" id="A0A4R6PLI8"/>
<evidence type="ECO:0000256" key="5">
    <source>
        <dbReference type="ARBA" id="ARBA00022448"/>
    </source>
</evidence>
<evidence type="ECO:0000313" key="14">
    <source>
        <dbReference type="Proteomes" id="UP000295531"/>
    </source>
</evidence>
<accession>A0A4R6PLI8</accession>
<keyword evidence="14" id="KW-1185">Reference proteome</keyword>
<dbReference type="OrthoDB" id="6237392at2"/>
<dbReference type="GO" id="GO:0015031">
    <property type="term" value="P:protein transport"/>
    <property type="evidence" value="ECO:0007669"/>
    <property type="project" value="UniProtKB-KW"/>
</dbReference>
<dbReference type="InterPro" id="IPR004565">
    <property type="entry name" value="OM_lipoprot_LolB"/>
</dbReference>
<sequence length="232" mass="26395">MDSLFNPAVMLLKRLSVALLTLVLVGCSISTPNQQPVLKNTDQTLVDAHQQRLDSIFRWQLSARLAIIQRQTNERDGLYLDWRWQRQPDTRQQLRFSHPLKGQLATLTMLPEHAELTLEGERYQGDNAEQLLQRVLGARLPLDELSQWVLGKVTPTLNQRQFISGGRLAAASVTRANAEHWSIQWFYGDAADPLPQQIQLQSAQLLIKIQMNEWQLTPSLTAQPVTQDADTL</sequence>